<dbReference type="InterPro" id="IPR051131">
    <property type="entry name" value="NEK_Ser/Thr_kinase_NIMA"/>
</dbReference>
<keyword evidence="12" id="KW-1185">Reference proteome</keyword>
<evidence type="ECO:0000259" key="10">
    <source>
        <dbReference type="PROSITE" id="PS50011"/>
    </source>
</evidence>
<evidence type="ECO:0000256" key="1">
    <source>
        <dbReference type="ARBA" id="ARBA00012513"/>
    </source>
</evidence>
<dbReference type="EMBL" id="JTDE01001116">
    <property type="protein sequence ID" value="KAF7259621.1"/>
    <property type="molecule type" value="Genomic_DNA"/>
</dbReference>
<dbReference type="SUPFAM" id="SSF56112">
    <property type="entry name" value="Protein kinase-like (PK-like)"/>
    <property type="match status" value="1"/>
</dbReference>
<dbReference type="Pfam" id="PF00069">
    <property type="entry name" value="Pkinase"/>
    <property type="match status" value="1"/>
</dbReference>
<dbReference type="InterPro" id="IPR000719">
    <property type="entry name" value="Prot_kinase_dom"/>
</dbReference>
<evidence type="ECO:0000256" key="7">
    <source>
        <dbReference type="ARBA" id="ARBA00047899"/>
    </source>
</evidence>
<dbReference type="GO" id="GO:0005524">
    <property type="term" value="F:ATP binding"/>
    <property type="evidence" value="ECO:0007669"/>
    <property type="project" value="UniProtKB-KW"/>
</dbReference>
<feature type="region of interest" description="Disordered" evidence="9">
    <location>
        <begin position="388"/>
        <end position="410"/>
    </location>
</feature>
<keyword evidence="6" id="KW-0067">ATP-binding</keyword>
<dbReference type="PROSITE" id="PS50011">
    <property type="entry name" value="PROTEIN_KINASE_DOM"/>
    <property type="match status" value="1"/>
</dbReference>
<proteinExistence type="predicted"/>
<dbReference type="InterPro" id="IPR011009">
    <property type="entry name" value="Kinase-like_dom_sf"/>
</dbReference>
<sequence length="787" mass="89560">MQTEVFDGRYRVERKLEKVSVGVVYLVEDLKHASEKQTVRHWRALKCISAIGLDASDTQAMLKEIKILSNLKHPNILSFFKCFVERNNFCFLMEYCEGGDLGEFLRGIRNRGEHLTEKQIGRWMVQLVLAASFMNEHKVLHGNIKTSNIFIKDGQLKIGGFTISRLLIRTHDTANAFVDTPYYMSPEVLKNEGYSNKSDIWSLGIVLYEMCTQKHAYTGTNLIRVLWQVLNSPCPTLPTNYSKELQSVLVAMLTKDVERRPSALELLQHPFIQHHLFNMFRDTVIKRADSSTSVISAKLEELNAIWKFPDSVLGNILQSERMSPMKSEIQEATECSPEEQTTTPEVDTSTLTPRERIRLGKYSEEDVEIAKLRTLAEDCTRLHTANMNHKQGDSQYGRTESLSSHLRPNLQPPEEKILQDLRSIAPVKNPRTDEQTAIEEDADDLFWPYESSIHNNSFIESPTECKEALSAAERRNQEASCPSIDVPPSHTEETRKPGVLPTYWKLYSDVTCSDTMVTTAERSWLDRALPVENSHQESPLFVCRYLAAEHHVDEDNQSNVDTIYNLEHGAITFCESTLDDAASEAPYYSSYAQSIVTMIPEIVVASNHFSHLNELESDFEDTGDDAESEQEREVEEFDVDAATPNKDDDLGFEDTMLQVLNCMRSLLQQDSGSSTTLPRTVDSFAITPHAKCTKVQRLRQHCMDKLGSKVFNNTYSYLYRRRVTEQNNAGEVTILNELRQLCPNVATGFLMDQLVFLEYKEPGNGCKPQEQLPLIKSLTVDHILGRN</sequence>
<evidence type="ECO:0000256" key="5">
    <source>
        <dbReference type="ARBA" id="ARBA00022777"/>
    </source>
</evidence>
<reference evidence="11" key="1">
    <citation type="submission" date="2019-07" db="EMBL/GenBank/DDBJ databases">
        <title>Annotation for the trematode Paragonimus miyazaki's.</title>
        <authorList>
            <person name="Choi Y.-J."/>
        </authorList>
    </citation>
    <scope>NUCLEOTIDE SEQUENCE</scope>
    <source>
        <strain evidence="11">Japan</strain>
    </source>
</reference>
<keyword evidence="2" id="KW-0723">Serine/threonine-protein kinase</keyword>
<evidence type="ECO:0000313" key="12">
    <source>
        <dbReference type="Proteomes" id="UP000822476"/>
    </source>
</evidence>
<evidence type="ECO:0000256" key="9">
    <source>
        <dbReference type="SAM" id="MobiDB-lite"/>
    </source>
</evidence>
<dbReference type="Gene3D" id="1.10.510.10">
    <property type="entry name" value="Transferase(Phosphotransferase) domain 1"/>
    <property type="match status" value="1"/>
</dbReference>
<gene>
    <name evidence="11" type="ORF">EG68_02938</name>
</gene>
<organism evidence="11 12">
    <name type="scientific">Paragonimus skrjabini miyazakii</name>
    <dbReference type="NCBI Taxonomy" id="59628"/>
    <lineage>
        <taxon>Eukaryota</taxon>
        <taxon>Metazoa</taxon>
        <taxon>Spiralia</taxon>
        <taxon>Lophotrochozoa</taxon>
        <taxon>Platyhelminthes</taxon>
        <taxon>Trematoda</taxon>
        <taxon>Digenea</taxon>
        <taxon>Plagiorchiida</taxon>
        <taxon>Troglotremata</taxon>
        <taxon>Troglotrematidae</taxon>
        <taxon>Paragonimus</taxon>
    </lineage>
</organism>
<evidence type="ECO:0000256" key="6">
    <source>
        <dbReference type="ARBA" id="ARBA00022840"/>
    </source>
</evidence>
<evidence type="ECO:0000313" key="11">
    <source>
        <dbReference type="EMBL" id="KAF7259621.1"/>
    </source>
</evidence>
<feature type="domain" description="Protein kinase" evidence="10">
    <location>
        <begin position="10"/>
        <end position="272"/>
    </location>
</feature>
<feature type="region of interest" description="Disordered" evidence="9">
    <location>
        <begin position="471"/>
        <end position="495"/>
    </location>
</feature>
<dbReference type="AlphaFoldDB" id="A0A8S9Z372"/>
<comment type="catalytic activity">
    <reaction evidence="7">
        <text>L-threonyl-[protein] + ATP = O-phospho-L-threonyl-[protein] + ADP + H(+)</text>
        <dbReference type="Rhea" id="RHEA:46608"/>
        <dbReference type="Rhea" id="RHEA-COMP:11060"/>
        <dbReference type="Rhea" id="RHEA-COMP:11605"/>
        <dbReference type="ChEBI" id="CHEBI:15378"/>
        <dbReference type="ChEBI" id="CHEBI:30013"/>
        <dbReference type="ChEBI" id="CHEBI:30616"/>
        <dbReference type="ChEBI" id="CHEBI:61977"/>
        <dbReference type="ChEBI" id="CHEBI:456216"/>
        <dbReference type="EC" id="2.7.11.1"/>
    </reaction>
</comment>
<dbReference type="PANTHER" id="PTHR44899">
    <property type="entry name" value="CAMK FAMILY PROTEIN KINASE"/>
    <property type="match status" value="1"/>
</dbReference>
<evidence type="ECO:0000256" key="2">
    <source>
        <dbReference type="ARBA" id="ARBA00022527"/>
    </source>
</evidence>
<name>A0A8S9Z372_9TREM</name>
<protein>
    <recommendedName>
        <fullName evidence="1">non-specific serine/threonine protein kinase</fullName>
        <ecNumber evidence="1">2.7.11.1</ecNumber>
    </recommendedName>
</protein>
<keyword evidence="3" id="KW-0808">Transferase</keyword>
<keyword evidence="5" id="KW-0418">Kinase</keyword>
<evidence type="ECO:0000256" key="4">
    <source>
        <dbReference type="ARBA" id="ARBA00022741"/>
    </source>
</evidence>
<dbReference type="GO" id="GO:0004674">
    <property type="term" value="F:protein serine/threonine kinase activity"/>
    <property type="evidence" value="ECO:0007669"/>
    <property type="project" value="UniProtKB-KW"/>
</dbReference>
<dbReference type="Proteomes" id="UP000822476">
    <property type="component" value="Unassembled WGS sequence"/>
</dbReference>
<dbReference type="OrthoDB" id="248923at2759"/>
<evidence type="ECO:0000256" key="3">
    <source>
        <dbReference type="ARBA" id="ARBA00022679"/>
    </source>
</evidence>
<feature type="compositionally biased region" description="Polar residues" evidence="9">
    <location>
        <begin position="388"/>
        <end position="406"/>
    </location>
</feature>
<dbReference type="EC" id="2.7.11.1" evidence="1"/>
<comment type="caution">
    <text evidence="11">The sequence shown here is derived from an EMBL/GenBank/DDBJ whole genome shotgun (WGS) entry which is preliminary data.</text>
</comment>
<accession>A0A8S9Z372</accession>
<dbReference type="PANTHER" id="PTHR44899:SF8">
    <property type="entry name" value="NIMA-RELATED KINASE 11"/>
    <property type="match status" value="1"/>
</dbReference>
<keyword evidence="4" id="KW-0547">Nucleotide-binding</keyword>
<comment type="catalytic activity">
    <reaction evidence="8">
        <text>L-seryl-[protein] + ATP = O-phospho-L-seryl-[protein] + ADP + H(+)</text>
        <dbReference type="Rhea" id="RHEA:17989"/>
        <dbReference type="Rhea" id="RHEA-COMP:9863"/>
        <dbReference type="Rhea" id="RHEA-COMP:11604"/>
        <dbReference type="ChEBI" id="CHEBI:15378"/>
        <dbReference type="ChEBI" id="CHEBI:29999"/>
        <dbReference type="ChEBI" id="CHEBI:30616"/>
        <dbReference type="ChEBI" id="CHEBI:83421"/>
        <dbReference type="ChEBI" id="CHEBI:456216"/>
        <dbReference type="EC" id="2.7.11.1"/>
    </reaction>
</comment>
<evidence type="ECO:0000256" key="8">
    <source>
        <dbReference type="ARBA" id="ARBA00048679"/>
    </source>
</evidence>